<gene>
    <name evidence="3" type="ORF">EAH89_18800</name>
</gene>
<feature type="transmembrane region" description="Helical" evidence="2">
    <location>
        <begin position="152"/>
        <end position="173"/>
    </location>
</feature>
<protein>
    <submittedName>
        <fullName evidence="3">Uncharacterized protein</fullName>
    </submittedName>
</protein>
<dbReference type="EMBL" id="RCZP01000022">
    <property type="protein sequence ID" value="TPG52289.1"/>
    <property type="molecule type" value="Genomic_DNA"/>
</dbReference>
<dbReference type="Proteomes" id="UP000317078">
    <property type="component" value="Unassembled WGS sequence"/>
</dbReference>
<dbReference type="OrthoDB" id="7374725at2"/>
<keyword evidence="2" id="KW-0472">Membrane</keyword>
<evidence type="ECO:0000313" key="3">
    <source>
        <dbReference type="EMBL" id="TPG52289.1"/>
    </source>
</evidence>
<feature type="transmembrane region" description="Helical" evidence="2">
    <location>
        <begin position="218"/>
        <end position="240"/>
    </location>
</feature>
<feature type="transmembrane region" description="Helical" evidence="2">
    <location>
        <begin position="185"/>
        <end position="206"/>
    </location>
</feature>
<dbReference type="RefSeq" id="WP_140885277.1">
    <property type="nucleotide sequence ID" value="NZ_RCZP01000022.1"/>
</dbReference>
<evidence type="ECO:0000256" key="2">
    <source>
        <dbReference type="SAM" id="Phobius"/>
    </source>
</evidence>
<sequence>MSAHLSKSADLPQLSSKWRTADAGSDQSDRSDGKRLALSGSGPAEAIRSFRRRLIAEASRDITLLQGQCSSLLNEQEKKRDQLQKELDNEVTSESKQANDAHEAFLGGLRRSIGPESEVYKDAAARVDDAGKDLRKVQSDVGSRPLRIQFGWLYYVIMGVLALAEAPINRAAFELTFREEPLYSLLLAMAVGIVLIFFAHLIGLILRRWPDKPRVSQIIVRVGGMAVLLSIAGLGIYFIARMRQTFLRLTSAESEGFGSRLQEALQGGPGQVVAIVTDAPFSVGDFAFIAINLLLFVFGIAASFLRHDPHPDYEKAVKAKTRADKVKLKLDTRYQGKVADEVSRFEVRKRGFETRINSLQTSLTAIANDEDMVRSHLVRATGLAAQTVHSRCGTFVDAFNDAKSKETPTMETPEFGALLADLTNQTKLGSEAVANAS</sequence>
<reference evidence="3 4" key="1">
    <citation type="journal article" date="2019" name="Environ. Microbiol.">
        <title>Species interactions and distinct microbial communities in high Arctic permafrost affected cryosols are associated with the CH4 and CO2 gas fluxes.</title>
        <authorList>
            <person name="Altshuler I."/>
            <person name="Hamel J."/>
            <person name="Turney S."/>
            <person name="Magnuson E."/>
            <person name="Levesque R."/>
            <person name="Greer C."/>
            <person name="Whyte L.G."/>
        </authorList>
    </citation>
    <scope>NUCLEOTIDE SEQUENCE [LARGE SCALE GENOMIC DNA]</scope>
    <source>
        <strain evidence="3 4">S9.3B</strain>
    </source>
</reference>
<feature type="transmembrane region" description="Helical" evidence="2">
    <location>
        <begin position="286"/>
        <end position="305"/>
    </location>
</feature>
<comment type="caution">
    <text evidence="3">The sequence shown here is derived from an EMBL/GenBank/DDBJ whole genome shotgun (WGS) entry which is preliminary data.</text>
</comment>
<dbReference type="AlphaFoldDB" id="A0A502FSB3"/>
<name>A0A502FSB3_9PROT</name>
<keyword evidence="4" id="KW-1185">Reference proteome</keyword>
<keyword evidence="2" id="KW-1133">Transmembrane helix</keyword>
<evidence type="ECO:0000313" key="4">
    <source>
        <dbReference type="Proteomes" id="UP000317078"/>
    </source>
</evidence>
<proteinExistence type="predicted"/>
<accession>A0A502FSB3</accession>
<organism evidence="3 4">
    <name type="scientific">Muricoccus nepalensis</name>
    <dbReference type="NCBI Taxonomy" id="1854500"/>
    <lineage>
        <taxon>Bacteria</taxon>
        <taxon>Pseudomonadati</taxon>
        <taxon>Pseudomonadota</taxon>
        <taxon>Alphaproteobacteria</taxon>
        <taxon>Acetobacterales</taxon>
        <taxon>Roseomonadaceae</taxon>
        <taxon>Muricoccus</taxon>
    </lineage>
</organism>
<keyword evidence="2" id="KW-0812">Transmembrane</keyword>
<feature type="region of interest" description="Disordered" evidence="1">
    <location>
        <begin position="1"/>
        <end position="42"/>
    </location>
</feature>
<evidence type="ECO:0000256" key="1">
    <source>
        <dbReference type="SAM" id="MobiDB-lite"/>
    </source>
</evidence>